<sequence length="440" mass="49172">MAIIDVPVTTQGANDHPNDTLDGHAPLATLKTPSPEPFQQGDQGDGESEVPEETNSGSLGATGKKPSIWTWGFRELNSLLTEAKGAATNEVVKFVRRHLVGTKLIFVVGKAGTGKTSILSELTFLDELKVGTTLKTGTKSYRVCPGIVDDEQYLFIDTAGFGDPDREDIETFKDSVSSLIAFGSFIEVVGVLYVIGNLGTRVDQQDVKTLRWLQCFCGPDFFRNITIITSFWDSHKPKAFKQAFDRVQGLSDESNFDRILNPSVPEKRYHGANIYHHGVTGGNLTLDSYPGLDYEDNKEERREELRNLIRRRYAERRYKPVKLQFMQQLENKIPFLETEAAKVIRAPVVGTTVNIVKGRCVVEAVATEHETPPLNFSQRFDIPHSDWKKSLLEWWAIAVEAAKIFSNARKDRAQGANSRQAGIFERLFNWWNGSSTAGQS</sequence>
<feature type="region of interest" description="Disordered" evidence="1">
    <location>
        <begin position="1"/>
        <end position="63"/>
    </location>
</feature>
<accession>A0A9P5DY49</accession>
<gene>
    <name evidence="2" type="ORF">FBEOM_4390</name>
</gene>
<dbReference type="Proteomes" id="UP000730481">
    <property type="component" value="Unassembled WGS sequence"/>
</dbReference>
<evidence type="ECO:0000313" key="3">
    <source>
        <dbReference type="Proteomes" id="UP000730481"/>
    </source>
</evidence>
<dbReference type="SUPFAM" id="SSF52540">
    <property type="entry name" value="P-loop containing nucleoside triphosphate hydrolases"/>
    <property type="match status" value="1"/>
</dbReference>
<dbReference type="EMBL" id="PVQB02000183">
    <property type="protein sequence ID" value="KAF4341652.1"/>
    <property type="molecule type" value="Genomic_DNA"/>
</dbReference>
<evidence type="ECO:0000256" key="1">
    <source>
        <dbReference type="SAM" id="MobiDB-lite"/>
    </source>
</evidence>
<evidence type="ECO:0000313" key="2">
    <source>
        <dbReference type="EMBL" id="KAF4341652.1"/>
    </source>
</evidence>
<keyword evidence="3" id="KW-1185">Reference proteome</keyword>
<protein>
    <recommendedName>
        <fullName evidence="4">G domain-containing protein</fullName>
    </recommendedName>
</protein>
<organism evidence="2 3">
    <name type="scientific">Fusarium beomiforme</name>
    <dbReference type="NCBI Taxonomy" id="44412"/>
    <lineage>
        <taxon>Eukaryota</taxon>
        <taxon>Fungi</taxon>
        <taxon>Dikarya</taxon>
        <taxon>Ascomycota</taxon>
        <taxon>Pezizomycotina</taxon>
        <taxon>Sordariomycetes</taxon>
        <taxon>Hypocreomycetidae</taxon>
        <taxon>Hypocreales</taxon>
        <taxon>Nectriaceae</taxon>
        <taxon>Fusarium</taxon>
        <taxon>Fusarium burgessii species complex</taxon>
    </lineage>
</organism>
<dbReference type="AlphaFoldDB" id="A0A9P5DY49"/>
<reference evidence="2" key="1">
    <citation type="journal article" date="2017" name="Mycologia">
        <title>Fusarium algeriense, sp. nov., a novel toxigenic crown rot pathogen of durum wheat from Algeria is nested in the Fusarium burgessii species complex.</title>
        <authorList>
            <person name="Laraba I."/>
            <person name="Keddad A."/>
            <person name="Boureghda H."/>
            <person name="Abdallah N."/>
            <person name="Vaughan M.M."/>
            <person name="Proctor R.H."/>
            <person name="Busman M."/>
            <person name="O'Donnell K."/>
        </authorList>
    </citation>
    <scope>NUCLEOTIDE SEQUENCE</scope>
    <source>
        <strain evidence="2">NRRL 25174</strain>
    </source>
</reference>
<dbReference type="OrthoDB" id="8954335at2759"/>
<comment type="caution">
    <text evidence="2">The sequence shown here is derived from an EMBL/GenBank/DDBJ whole genome shotgun (WGS) entry which is preliminary data.</text>
</comment>
<proteinExistence type="predicted"/>
<evidence type="ECO:0008006" key="4">
    <source>
        <dbReference type="Google" id="ProtNLM"/>
    </source>
</evidence>
<reference evidence="2" key="2">
    <citation type="submission" date="2020-02" db="EMBL/GenBank/DDBJ databases">
        <title>Identification and distribution of gene clusters putatively required for synthesis of sphingolipid metabolism inhibitors in phylogenetically diverse species of the filamentous fungus Fusarium.</title>
        <authorList>
            <person name="Kim H.-S."/>
            <person name="Busman M."/>
            <person name="Brown D.W."/>
            <person name="Divon H."/>
            <person name="Uhlig S."/>
            <person name="Proctor R.H."/>
        </authorList>
    </citation>
    <scope>NUCLEOTIDE SEQUENCE</scope>
    <source>
        <strain evidence="2">NRRL 25174</strain>
    </source>
</reference>
<name>A0A9P5DY49_9HYPO</name>
<dbReference type="Gene3D" id="3.40.50.300">
    <property type="entry name" value="P-loop containing nucleotide triphosphate hydrolases"/>
    <property type="match status" value="1"/>
</dbReference>
<dbReference type="InterPro" id="IPR027417">
    <property type="entry name" value="P-loop_NTPase"/>
</dbReference>